<sequence length="175" mass="19199">MSSNSVTDEVEKTARLAHTERLTMLGDDLNGKIVEALRRDGRRPYSEIGQALGVSEGTIRNRVGAMRAAGVLRIVAITDPGAAEYRTEAMLGIKASSGCSPETLAHRLRLLEEVVYIAWVSGRFDLLVEVVAENDVTFMQLLTTHIHGPSDIGSVEIMTGLKNFKNQFLLKSNWS</sequence>
<dbReference type="GO" id="GO:0043200">
    <property type="term" value="P:response to amino acid"/>
    <property type="evidence" value="ECO:0007669"/>
    <property type="project" value="TreeGrafter"/>
</dbReference>
<evidence type="ECO:0000256" key="1">
    <source>
        <dbReference type="ARBA" id="ARBA00023015"/>
    </source>
</evidence>
<dbReference type="Gene3D" id="3.30.70.920">
    <property type="match status" value="1"/>
</dbReference>
<evidence type="ECO:0000256" key="3">
    <source>
        <dbReference type="ARBA" id="ARBA00023163"/>
    </source>
</evidence>
<dbReference type="InterPro" id="IPR011008">
    <property type="entry name" value="Dimeric_a/b-barrel"/>
</dbReference>
<keyword evidence="2" id="KW-0238">DNA-binding</keyword>
<dbReference type="InterPro" id="IPR036388">
    <property type="entry name" value="WH-like_DNA-bd_sf"/>
</dbReference>
<dbReference type="CDD" id="cd00090">
    <property type="entry name" value="HTH_ARSR"/>
    <property type="match status" value="1"/>
</dbReference>
<dbReference type="EMBL" id="FOBO01000023">
    <property type="protein sequence ID" value="SEN66836.1"/>
    <property type="molecule type" value="Genomic_DNA"/>
</dbReference>
<dbReference type="PANTHER" id="PTHR30154">
    <property type="entry name" value="LEUCINE-RESPONSIVE REGULATORY PROTEIN"/>
    <property type="match status" value="1"/>
</dbReference>
<dbReference type="PROSITE" id="PS50956">
    <property type="entry name" value="HTH_ASNC_2"/>
    <property type="match status" value="1"/>
</dbReference>
<dbReference type="Proteomes" id="UP000182160">
    <property type="component" value="Unassembled WGS sequence"/>
</dbReference>
<dbReference type="SMART" id="SM00344">
    <property type="entry name" value="HTH_ASNC"/>
    <property type="match status" value="1"/>
</dbReference>
<keyword evidence="1" id="KW-0805">Transcription regulation</keyword>
<dbReference type="InterPro" id="IPR000485">
    <property type="entry name" value="AsnC-type_HTH_dom"/>
</dbReference>
<gene>
    <name evidence="5" type="ORF">SAMN04488077_12337</name>
</gene>
<dbReference type="InterPro" id="IPR011991">
    <property type="entry name" value="ArsR-like_HTH"/>
</dbReference>
<dbReference type="SUPFAM" id="SSF54909">
    <property type="entry name" value="Dimeric alpha+beta barrel"/>
    <property type="match status" value="1"/>
</dbReference>
<dbReference type="GO" id="GO:0005829">
    <property type="term" value="C:cytosol"/>
    <property type="evidence" value="ECO:0007669"/>
    <property type="project" value="TreeGrafter"/>
</dbReference>
<accession>A0A1H8IFA1</accession>
<dbReference type="InterPro" id="IPR036390">
    <property type="entry name" value="WH_DNA-bd_sf"/>
</dbReference>
<dbReference type="Pfam" id="PF01037">
    <property type="entry name" value="AsnC_trans_reg"/>
    <property type="match status" value="1"/>
</dbReference>
<dbReference type="InterPro" id="IPR019887">
    <property type="entry name" value="Tscrpt_reg_AsnC/Lrp_C"/>
</dbReference>
<evidence type="ECO:0000313" key="6">
    <source>
        <dbReference type="Proteomes" id="UP000182160"/>
    </source>
</evidence>
<feature type="domain" description="HTH asnC-type" evidence="4">
    <location>
        <begin position="32"/>
        <end position="94"/>
    </location>
</feature>
<protein>
    <submittedName>
        <fullName evidence="5">Lrp/AsnC family transcriptional regulator, regulator for asnA, asnC and gidA</fullName>
    </submittedName>
</protein>
<organism evidence="5 6">
    <name type="scientific">Roseovarius tolerans</name>
    <dbReference type="NCBI Taxonomy" id="74031"/>
    <lineage>
        <taxon>Bacteria</taxon>
        <taxon>Pseudomonadati</taxon>
        <taxon>Pseudomonadota</taxon>
        <taxon>Alphaproteobacteria</taxon>
        <taxon>Rhodobacterales</taxon>
        <taxon>Roseobacteraceae</taxon>
        <taxon>Roseovarius</taxon>
    </lineage>
</organism>
<dbReference type="InterPro" id="IPR019888">
    <property type="entry name" value="Tscrpt_reg_AsnC-like"/>
</dbReference>
<dbReference type="RefSeq" id="WP_083398222.1">
    <property type="nucleotide sequence ID" value="NZ_FOBO01000023.1"/>
</dbReference>
<evidence type="ECO:0000256" key="2">
    <source>
        <dbReference type="ARBA" id="ARBA00023125"/>
    </source>
</evidence>
<keyword evidence="3" id="KW-0804">Transcription</keyword>
<dbReference type="GO" id="GO:0006355">
    <property type="term" value="P:regulation of DNA-templated transcription"/>
    <property type="evidence" value="ECO:0007669"/>
    <property type="project" value="UniProtKB-ARBA"/>
</dbReference>
<dbReference type="InterPro" id="IPR019885">
    <property type="entry name" value="Tscrpt_reg_HTH_AsnC-type_CS"/>
</dbReference>
<evidence type="ECO:0000313" key="5">
    <source>
        <dbReference type="EMBL" id="SEN66836.1"/>
    </source>
</evidence>
<dbReference type="GO" id="GO:0043565">
    <property type="term" value="F:sequence-specific DNA binding"/>
    <property type="evidence" value="ECO:0007669"/>
    <property type="project" value="InterPro"/>
</dbReference>
<name>A0A1H8IFA1_9RHOB</name>
<proteinExistence type="predicted"/>
<reference evidence="5 6" key="1">
    <citation type="submission" date="2016-10" db="EMBL/GenBank/DDBJ databases">
        <authorList>
            <person name="de Groot N.N."/>
        </authorList>
    </citation>
    <scope>NUCLEOTIDE SEQUENCE [LARGE SCALE GENOMIC DNA]</scope>
    <source>
        <strain evidence="5 6">DSM 11457</strain>
    </source>
</reference>
<dbReference type="SUPFAM" id="SSF46785">
    <property type="entry name" value="Winged helix' DNA-binding domain"/>
    <property type="match status" value="1"/>
</dbReference>
<evidence type="ECO:0000259" key="4">
    <source>
        <dbReference type="PROSITE" id="PS50956"/>
    </source>
</evidence>
<dbReference type="Pfam" id="PF13404">
    <property type="entry name" value="HTH_AsnC-type"/>
    <property type="match status" value="1"/>
</dbReference>
<dbReference type="PROSITE" id="PS00519">
    <property type="entry name" value="HTH_ASNC_1"/>
    <property type="match status" value="1"/>
</dbReference>
<dbReference type="PANTHER" id="PTHR30154:SF34">
    <property type="entry name" value="TRANSCRIPTIONAL REGULATOR AZLB"/>
    <property type="match status" value="1"/>
</dbReference>
<dbReference type="AlphaFoldDB" id="A0A1H8IFA1"/>
<dbReference type="Gene3D" id="1.10.10.10">
    <property type="entry name" value="Winged helix-like DNA-binding domain superfamily/Winged helix DNA-binding domain"/>
    <property type="match status" value="1"/>
</dbReference>
<dbReference type="PRINTS" id="PR00033">
    <property type="entry name" value="HTHASNC"/>
</dbReference>